<reference evidence="1 2" key="1">
    <citation type="submission" date="2021-03" db="EMBL/GenBank/DDBJ databases">
        <title>Sequencing the genomes of 1000 actinobacteria strains.</title>
        <authorList>
            <person name="Klenk H.-P."/>
        </authorList>
    </citation>
    <scope>NUCLEOTIDE SEQUENCE [LARGE SCALE GENOMIC DNA]</scope>
    <source>
        <strain evidence="1 2">DSM 46670</strain>
    </source>
</reference>
<accession>A0ABS4TPD0</accession>
<keyword evidence="1" id="KW-0808">Transferase</keyword>
<dbReference type="Proteomes" id="UP001519332">
    <property type="component" value="Unassembled WGS sequence"/>
</dbReference>
<comment type="caution">
    <text evidence="1">The sequence shown here is derived from an EMBL/GenBank/DDBJ whole genome shotgun (WGS) entry which is preliminary data.</text>
</comment>
<evidence type="ECO:0000313" key="1">
    <source>
        <dbReference type="EMBL" id="MBP2326265.1"/>
    </source>
</evidence>
<dbReference type="Gene3D" id="3.30.200.20">
    <property type="entry name" value="Phosphorylase Kinase, domain 1"/>
    <property type="match status" value="1"/>
</dbReference>
<keyword evidence="2" id="KW-1185">Reference proteome</keyword>
<protein>
    <submittedName>
        <fullName evidence="1">Ser/Thr protein kinase RdoA (MazF antagonist)</fullName>
    </submittedName>
</protein>
<dbReference type="RefSeq" id="WP_209643349.1">
    <property type="nucleotide sequence ID" value="NZ_JAGINW010000001.1"/>
</dbReference>
<evidence type="ECO:0000313" key="2">
    <source>
        <dbReference type="Proteomes" id="UP001519332"/>
    </source>
</evidence>
<dbReference type="InterPro" id="IPR011009">
    <property type="entry name" value="Kinase-like_dom_sf"/>
</dbReference>
<dbReference type="GO" id="GO:0016301">
    <property type="term" value="F:kinase activity"/>
    <property type="evidence" value="ECO:0007669"/>
    <property type="project" value="UniProtKB-KW"/>
</dbReference>
<keyword evidence="1" id="KW-0418">Kinase</keyword>
<name>A0ABS4TPD0_9PSEU</name>
<dbReference type="EMBL" id="JAGINW010000001">
    <property type="protein sequence ID" value="MBP2326265.1"/>
    <property type="molecule type" value="Genomic_DNA"/>
</dbReference>
<proteinExistence type="predicted"/>
<gene>
    <name evidence="1" type="ORF">JOF56_006650</name>
</gene>
<dbReference type="SUPFAM" id="SSF56112">
    <property type="entry name" value="Protein kinase-like (PK-like)"/>
    <property type="match status" value="1"/>
</dbReference>
<sequence length="104" mass="10682">MIDKAQLRSCLAGHWGIVDASVEVNNGGMNSATWLVTAGGERWVAKAVVPGARRSFVGGLTLAGHVEAAGIPAGLPAPARQGDIVVDVEGIPLALLSWVEGEEL</sequence>
<organism evidence="1 2">
    <name type="scientific">Kibdelosporangium banguiense</name>
    <dbReference type="NCBI Taxonomy" id="1365924"/>
    <lineage>
        <taxon>Bacteria</taxon>
        <taxon>Bacillati</taxon>
        <taxon>Actinomycetota</taxon>
        <taxon>Actinomycetes</taxon>
        <taxon>Pseudonocardiales</taxon>
        <taxon>Pseudonocardiaceae</taxon>
        <taxon>Kibdelosporangium</taxon>
    </lineage>
</organism>